<feature type="domain" description="MotA/TolQ/ExbB proton channel" evidence="14">
    <location>
        <begin position="138"/>
        <end position="230"/>
    </location>
</feature>
<dbReference type="Pfam" id="PF01618">
    <property type="entry name" value="MotA_ExbB"/>
    <property type="match status" value="1"/>
</dbReference>
<dbReference type="Proteomes" id="UP000630923">
    <property type="component" value="Unassembled WGS sequence"/>
</dbReference>
<dbReference type="RefSeq" id="WP_191253233.1">
    <property type="nucleotide sequence ID" value="NZ_BNCI01000002.1"/>
</dbReference>
<keyword evidence="5" id="KW-0145">Chemotaxis</keyword>
<feature type="transmembrane region" description="Helical" evidence="13">
    <location>
        <begin position="6"/>
        <end position="29"/>
    </location>
</feature>
<dbReference type="GO" id="GO:1902600">
    <property type="term" value="P:proton transmembrane transport"/>
    <property type="evidence" value="ECO:0007669"/>
    <property type="project" value="UniProtKB-KW"/>
</dbReference>
<evidence type="ECO:0000256" key="3">
    <source>
        <dbReference type="ARBA" id="ARBA00022448"/>
    </source>
</evidence>
<gene>
    <name evidence="16" type="primary">motA</name>
    <name evidence="16" type="ORF">GCM10017044_23780</name>
</gene>
<proteinExistence type="inferred from homology"/>
<evidence type="ECO:0000256" key="4">
    <source>
        <dbReference type="ARBA" id="ARBA00022475"/>
    </source>
</evidence>
<feature type="transmembrane region" description="Helical" evidence="13">
    <location>
        <begin position="173"/>
        <end position="193"/>
    </location>
</feature>
<dbReference type="GO" id="GO:0006935">
    <property type="term" value="P:chemotaxis"/>
    <property type="evidence" value="ECO:0007669"/>
    <property type="project" value="UniProtKB-KW"/>
</dbReference>
<dbReference type="GO" id="GO:0005886">
    <property type="term" value="C:plasma membrane"/>
    <property type="evidence" value="ECO:0007669"/>
    <property type="project" value="UniProtKB-SubCell"/>
</dbReference>
<comment type="subcellular location">
    <subcellularLocation>
        <location evidence="1">Cell inner membrane</location>
        <topology evidence="1">Multi-pass membrane protein</topology>
    </subcellularLocation>
</comment>
<dbReference type="NCBIfam" id="TIGR03818">
    <property type="entry name" value="MotA1"/>
    <property type="match status" value="1"/>
</dbReference>
<evidence type="ECO:0000256" key="11">
    <source>
        <dbReference type="ARBA" id="ARBA00023065"/>
    </source>
</evidence>
<keyword evidence="8" id="KW-0283">Flagellar rotation</keyword>
<dbReference type="AlphaFoldDB" id="A0A919E9R8"/>
<evidence type="ECO:0000256" key="9">
    <source>
        <dbReference type="ARBA" id="ARBA00022781"/>
    </source>
</evidence>
<dbReference type="Pfam" id="PF20560">
    <property type="entry name" value="MotA_N"/>
    <property type="match status" value="1"/>
</dbReference>
<evidence type="ECO:0000256" key="8">
    <source>
        <dbReference type="ARBA" id="ARBA00022779"/>
    </source>
</evidence>
<organism evidence="16 17">
    <name type="scientific">Kordiimonas sediminis</name>
    <dbReference type="NCBI Taxonomy" id="1735581"/>
    <lineage>
        <taxon>Bacteria</taxon>
        <taxon>Pseudomonadati</taxon>
        <taxon>Pseudomonadota</taxon>
        <taxon>Alphaproteobacteria</taxon>
        <taxon>Kordiimonadales</taxon>
        <taxon>Kordiimonadaceae</taxon>
        <taxon>Kordiimonas</taxon>
    </lineage>
</organism>
<dbReference type="InterPro" id="IPR000540">
    <property type="entry name" value="Flag_MotA_CS"/>
</dbReference>
<keyword evidence="7 13" id="KW-0812">Transmembrane</keyword>
<accession>A0A919E9R8</accession>
<keyword evidence="9" id="KW-0375">Hydrogen ion transport</keyword>
<keyword evidence="16" id="KW-0966">Cell projection</keyword>
<keyword evidence="3" id="KW-0813">Transport</keyword>
<keyword evidence="10 13" id="KW-1133">Transmembrane helix</keyword>
<evidence type="ECO:0000256" key="13">
    <source>
        <dbReference type="SAM" id="Phobius"/>
    </source>
</evidence>
<feature type="domain" description="Motility protein A N-terminal" evidence="15">
    <location>
        <begin position="4"/>
        <end position="95"/>
    </location>
</feature>
<evidence type="ECO:0000259" key="14">
    <source>
        <dbReference type="Pfam" id="PF01618"/>
    </source>
</evidence>
<dbReference type="PANTHER" id="PTHR30433">
    <property type="entry name" value="CHEMOTAXIS PROTEIN MOTA"/>
    <property type="match status" value="1"/>
</dbReference>
<evidence type="ECO:0000256" key="6">
    <source>
        <dbReference type="ARBA" id="ARBA00022519"/>
    </source>
</evidence>
<evidence type="ECO:0000256" key="10">
    <source>
        <dbReference type="ARBA" id="ARBA00022989"/>
    </source>
</evidence>
<dbReference type="EMBL" id="BNCI01000002">
    <property type="protein sequence ID" value="GHF27868.1"/>
    <property type="molecule type" value="Genomic_DNA"/>
</dbReference>
<dbReference type="InterPro" id="IPR047055">
    <property type="entry name" value="MotA-like"/>
</dbReference>
<comment type="caution">
    <text evidence="16">The sequence shown here is derived from an EMBL/GenBank/DDBJ whole genome shotgun (WGS) entry which is preliminary data.</text>
</comment>
<reference evidence="16" key="1">
    <citation type="journal article" date="2014" name="Int. J. Syst. Evol. Microbiol.">
        <title>Complete genome sequence of Corynebacterium casei LMG S-19264T (=DSM 44701T), isolated from a smear-ripened cheese.</title>
        <authorList>
            <consortium name="US DOE Joint Genome Institute (JGI-PGF)"/>
            <person name="Walter F."/>
            <person name="Albersmeier A."/>
            <person name="Kalinowski J."/>
            <person name="Ruckert C."/>
        </authorList>
    </citation>
    <scope>NUCLEOTIDE SEQUENCE</scope>
    <source>
        <strain evidence="16">KCTC 42590</strain>
    </source>
</reference>
<evidence type="ECO:0000256" key="2">
    <source>
        <dbReference type="ARBA" id="ARBA00008038"/>
    </source>
</evidence>
<dbReference type="InterPro" id="IPR022522">
    <property type="entry name" value="Flagellar_motor_stator_MotA"/>
</dbReference>
<dbReference type="GO" id="GO:0071978">
    <property type="term" value="P:bacterial-type flagellum-dependent swarming motility"/>
    <property type="evidence" value="ECO:0007669"/>
    <property type="project" value="InterPro"/>
</dbReference>
<evidence type="ECO:0000313" key="16">
    <source>
        <dbReference type="EMBL" id="GHF27868.1"/>
    </source>
</evidence>
<sequence length="289" mass="31415">MFFIIGLVVVMIMVFGGFTLAGGKFDIIIKAAPYELMMIFGGAIGAFVSGNDGGIIKGVMGGLGKVFKGPQWKPEDYKDLLCLLFLLTKTMKSKGVVAIEAHIENPHESRIFNQFPKIEGDHHVVEFICDYVRMMTMSFEDPMQFEDAMNADLEKHHKEEHESQHALQTMADGLPAIGIVAAVLGIIKTMAAISEPVEILGAMVGGALVGTFLGIFLGYLIVGPIANRLNFILAQDGHFMNLVKVVLVSHLQGNAPQISVELGRRMCPSPCMPGFIELEEALAELPPDV</sequence>
<feature type="transmembrane region" description="Helical" evidence="13">
    <location>
        <begin position="199"/>
        <end position="222"/>
    </location>
</feature>
<keyword evidence="4" id="KW-1003">Cell membrane</keyword>
<evidence type="ECO:0000256" key="5">
    <source>
        <dbReference type="ARBA" id="ARBA00022500"/>
    </source>
</evidence>
<keyword evidence="6" id="KW-0997">Cell inner membrane</keyword>
<evidence type="ECO:0000313" key="17">
    <source>
        <dbReference type="Proteomes" id="UP000630923"/>
    </source>
</evidence>
<evidence type="ECO:0000256" key="1">
    <source>
        <dbReference type="ARBA" id="ARBA00004429"/>
    </source>
</evidence>
<dbReference type="PANTHER" id="PTHR30433:SF4">
    <property type="entry name" value="MOTILITY PROTEIN A"/>
    <property type="match status" value="1"/>
</dbReference>
<dbReference type="PROSITE" id="PS01307">
    <property type="entry name" value="MOTA"/>
    <property type="match status" value="1"/>
</dbReference>
<dbReference type="InterPro" id="IPR046786">
    <property type="entry name" value="MotA_N"/>
</dbReference>
<keyword evidence="16" id="KW-0282">Flagellum</keyword>
<evidence type="ECO:0000259" key="15">
    <source>
        <dbReference type="Pfam" id="PF20560"/>
    </source>
</evidence>
<keyword evidence="17" id="KW-1185">Reference proteome</keyword>
<keyword evidence="16" id="KW-0969">Cilium</keyword>
<dbReference type="InterPro" id="IPR002898">
    <property type="entry name" value="MotA_ExbB_proton_chnl"/>
</dbReference>
<name>A0A919E9R8_9PROT</name>
<comment type="similarity">
    <text evidence="2">Belongs to the MotA family.</text>
</comment>
<keyword evidence="11" id="KW-0406">Ion transport</keyword>
<evidence type="ECO:0000256" key="12">
    <source>
        <dbReference type="ARBA" id="ARBA00023136"/>
    </source>
</evidence>
<reference evidence="16" key="2">
    <citation type="submission" date="2020-09" db="EMBL/GenBank/DDBJ databases">
        <authorList>
            <person name="Sun Q."/>
            <person name="Kim S."/>
        </authorList>
    </citation>
    <scope>NUCLEOTIDE SEQUENCE</scope>
    <source>
        <strain evidence="16">KCTC 42590</strain>
    </source>
</reference>
<evidence type="ECO:0000256" key="7">
    <source>
        <dbReference type="ARBA" id="ARBA00022692"/>
    </source>
</evidence>
<protein>
    <submittedName>
        <fullName evidence="16">Flagellar motor protein MotA</fullName>
    </submittedName>
</protein>
<keyword evidence="12 13" id="KW-0472">Membrane</keyword>